<dbReference type="InterPro" id="IPR023401">
    <property type="entry name" value="ODC_N"/>
</dbReference>
<comment type="caution">
    <text evidence="1">The sequence shown here is derived from an EMBL/GenBank/DDBJ whole genome shotgun (WGS) entry which is preliminary data.</text>
</comment>
<name>A0AAW8NFQ3_PSEOX</name>
<dbReference type="GO" id="GO:0008473">
    <property type="term" value="F:ornithine cyclodeaminase activity"/>
    <property type="evidence" value="ECO:0007669"/>
    <property type="project" value="UniProtKB-EC"/>
</dbReference>
<dbReference type="AlphaFoldDB" id="A0AAW8NFQ3"/>
<dbReference type="InterPro" id="IPR003462">
    <property type="entry name" value="ODC_Mu_crystall"/>
</dbReference>
<dbReference type="GO" id="GO:0005737">
    <property type="term" value="C:cytoplasm"/>
    <property type="evidence" value="ECO:0007669"/>
    <property type="project" value="TreeGrafter"/>
</dbReference>
<dbReference type="Gene3D" id="3.40.50.720">
    <property type="entry name" value="NAD(P)-binding Rossmann-like Domain"/>
    <property type="match status" value="1"/>
</dbReference>
<dbReference type="PANTHER" id="PTHR13812">
    <property type="entry name" value="KETIMINE REDUCTASE MU-CRYSTALLIN"/>
    <property type="match status" value="1"/>
</dbReference>
<dbReference type="NCBIfam" id="NF004848">
    <property type="entry name" value="PRK06199.1"/>
    <property type="match status" value="1"/>
</dbReference>
<dbReference type="SUPFAM" id="SSF51735">
    <property type="entry name" value="NAD(P)-binding Rossmann-fold domains"/>
    <property type="match status" value="1"/>
</dbReference>
<dbReference type="Gene3D" id="3.30.1780.10">
    <property type="entry name" value="ornithine cyclodeaminase, domain 1"/>
    <property type="match status" value="1"/>
</dbReference>
<proteinExistence type="predicted"/>
<dbReference type="PIRSF" id="PIRSF001439">
    <property type="entry name" value="CryM"/>
    <property type="match status" value="1"/>
</dbReference>
<dbReference type="Proteomes" id="UP001262032">
    <property type="component" value="Unassembled WGS sequence"/>
</dbReference>
<sequence>MTMRDTSLQLRYLSEPELIGLGAADISRCTDVMCEVFSLLATGDYRMGGPNHSSHGIKVDFPLDPVFPGMPKHTSDRRFMAMPAYVGGKYRATGLKWYGSNIENAQRALPRSMHLVVLNDTDTGAPIAVMPGNLISAYRTGAVVGAGARYLARPDADSVAVIGPGVINQVAFRAILAARPGITRVFIAARSAASENAQKFVQMIRSEYPQVEQIEVVDSIRSAVAAADIITVAATGLAGAENYPTFEGSWLRPGAYVAATSNIEVDTAFLRTGSRNVVDHTPLYEAYVANFTRPYHERLGALGVKYQDMLLDGELTSADIVEFGDVVDGRAPGYDSTRPSFFSIGGIPAEDVAWATELLWEAERRGVGTVLPIWDQPTLL</sequence>
<organism evidence="1 2">
    <name type="scientific">Pseudarthrobacter oxydans</name>
    <name type="common">Arthrobacter oxydans</name>
    <dbReference type="NCBI Taxonomy" id="1671"/>
    <lineage>
        <taxon>Bacteria</taxon>
        <taxon>Bacillati</taxon>
        <taxon>Actinomycetota</taxon>
        <taxon>Actinomycetes</taxon>
        <taxon>Micrococcales</taxon>
        <taxon>Micrococcaceae</taxon>
        <taxon>Pseudarthrobacter</taxon>
    </lineage>
</organism>
<evidence type="ECO:0000313" key="1">
    <source>
        <dbReference type="EMBL" id="MDR7165720.1"/>
    </source>
</evidence>
<reference evidence="1" key="1">
    <citation type="submission" date="2023-07" db="EMBL/GenBank/DDBJ databases">
        <title>Sorghum-associated microbial communities from plants grown in Nebraska, USA.</title>
        <authorList>
            <person name="Schachtman D."/>
        </authorList>
    </citation>
    <scope>NUCLEOTIDE SEQUENCE</scope>
    <source>
        <strain evidence="1">BE261</strain>
    </source>
</reference>
<dbReference type="PANTHER" id="PTHR13812:SF19">
    <property type="entry name" value="KETIMINE REDUCTASE MU-CRYSTALLIN"/>
    <property type="match status" value="1"/>
</dbReference>
<dbReference type="EC" id="4.3.1.12" evidence="1"/>
<protein>
    <submittedName>
        <fullName evidence="1">Ornithine cyclodeaminase</fullName>
        <ecNumber evidence="1">4.3.1.12</ecNumber>
    </submittedName>
</protein>
<accession>A0AAW8NFQ3</accession>
<dbReference type="Pfam" id="PF02423">
    <property type="entry name" value="OCD_Mu_crystall"/>
    <property type="match status" value="1"/>
</dbReference>
<dbReference type="EMBL" id="JAVDWN010000018">
    <property type="protein sequence ID" value="MDR7165720.1"/>
    <property type="molecule type" value="Genomic_DNA"/>
</dbReference>
<gene>
    <name evidence="1" type="ORF">J2X12_003774</name>
</gene>
<evidence type="ECO:0000313" key="2">
    <source>
        <dbReference type="Proteomes" id="UP001262032"/>
    </source>
</evidence>
<keyword evidence="1" id="KW-0456">Lyase</keyword>
<dbReference type="InterPro" id="IPR036291">
    <property type="entry name" value="NAD(P)-bd_dom_sf"/>
</dbReference>